<comment type="caution">
    <text evidence="7">The sequence shown here is derived from an EMBL/GenBank/DDBJ whole genome shotgun (WGS) entry which is preliminary data.</text>
</comment>
<evidence type="ECO:0000256" key="4">
    <source>
        <dbReference type="ARBA" id="ARBA00022989"/>
    </source>
</evidence>
<feature type="transmembrane region" description="Helical" evidence="6">
    <location>
        <begin position="109"/>
        <end position="128"/>
    </location>
</feature>
<feature type="transmembrane region" description="Helical" evidence="6">
    <location>
        <begin position="569"/>
        <end position="598"/>
    </location>
</feature>
<proteinExistence type="predicted"/>
<dbReference type="OrthoDB" id="8724465at2"/>
<reference evidence="7 8" key="1">
    <citation type="submission" date="2019-07" db="EMBL/GenBank/DDBJ databases">
        <title>Whole genome shotgun sequence of Pseudonocardia sulfidoxydans NBRC 16205.</title>
        <authorList>
            <person name="Hosoyama A."/>
            <person name="Uohara A."/>
            <person name="Ohji S."/>
            <person name="Ichikawa N."/>
        </authorList>
    </citation>
    <scope>NUCLEOTIDE SEQUENCE [LARGE SCALE GENOMIC DNA]</scope>
    <source>
        <strain evidence="7 8">NBRC 16205</strain>
    </source>
</reference>
<evidence type="ECO:0000256" key="1">
    <source>
        <dbReference type="ARBA" id="ARBA00004651"/>
    </source>
</evidence>
<feature type="transmembrane region" description="Helical" evidence="6">
    <location>
        <begin position="476"/>
        <end position="497"/>
    </location>
</feature>
<feature type="transmembrane region" description="Helical" evidence="6">
    <location>
        <begin position="193"/>
        <end position="220"/>
    </location>
</feature>
<feature type="transmembrane region" description="Helical" evidence="6">
    <location>
        <begin position="399"/>
        <end position="419"/>
    </location>
</feature>
<gene>
    <name evidence="7" type="ORF">PSU4_20190</name>
</gene>
<evidence type="ECO:0000256" key="3">
    <source>
        <dbReference type="ARBA" id="ARBA00022692"/>
    </source>
</evidence>
<comment type="subcellular location">
    <subcellularLocation>
        <location evidence="1">Cell membrane</location>
        <topology evidence="1">Multi-pass membrane protein</topology>
    </subcellularLocation>
</comment>
<dbReference type="RefSeq" id="WP_147105448.1">
    <property type="nucleotide sequence ID" value="NZ_BJVJ01000015.1"/>
</dbReference>
<feature type="transmembrane region" description="Helical" evidence="6">
    <location>
        <begin position="287"/>
        <end position="304"/>
    </location>
</feature>
<feature type="transmembrane region" description="Helical" evidence="6">
    <location>
        <begin position="252"/>
        <end position="275"/>
    </location>
</feature>
<feature type="transmembrane region" description="Helical" evidence="6">
    <location>
        <begin position="610"/>
        <end position="631"/>
    </location>
</feature>
<dbReference type="Proteomes" id="UP000321685">
    <property type="component" value="Unassembled WGS sequence"/>
</dbReference>
<keyword evidence="2" id="KW-1003">Cell membrane</keyword>
<evidence type="ECO:0000313" key="7">
    <source>
        <dbReference type="EMBL" id="GEL23065.1"/>
    </source>
</evidence>
<dbReference type="InterPro" id="IPR043428">
    <property type="entry name" value="LivM-like"/>
</dbReference>
<organism evidence="7 8">
    <name type="scientific">Pseudonocardia sulfidoxydans NBRC 16205</name>
    <dbReference type="NCBI Taxonomy" id="1223511"/>
    <lineage>
        <taxon>Bacteria</taxon>
        <taxon>Bacillati</taxon>
        <taxon>Actinomycetota</taxon>
        <taxon>Actinomycetes</taxon>
        <taxon>Pseudonocardiales</taxon>
        <taxon>Pseudonocardiaceae</taxon>
        <taxon>Pseudonocardia</taxon>
    </lineage>
</organism>
<sequence length="663" mass="69365">MGTVLQFVVLGLGLGAVYIGLGSGLLLVHRATGMINFAQGAIATWGAYVFAELRNTGTLVFPVGSVDLGEPPSTATALVIALATAIALGFAVHYLAFRPVQQNSVLAQVVVSVALLITIQALVVLRFGPNKIDVESFVPGGTVTLLGAAIPTRELFIALVMVVLAALVWCYLRFTRMGIATRAASENERAAVLMGFSPSWLAAIAQAGAAFVGTVAVILASSLTGLNADYFGLLVVPALAVLLVAKLESIPVLVVAAIGLGAFQSLIGLLVTQPWWPVWAQSGLDQVIPFAVVMVILFVTGKRLPTRGATQQIRLPDVPIPRIRPLVAIGLVVAAGLALAFTTGTIRFGLTTSLILSLLALSYVVLTGYLGQISLAQSAFAGAAGFVLSKASVDWGIPFPISMILCALLATALGMLVALPAFRIRGAQLAIVTLAAGLGIERFIFNNYSLSPPEGNPIADASLFGMDLAVREGRDLSRLAFSLMVLVIVAIIVWVFVRVASGDMGRAFLAVRANERAAESSGINVRRTKVIGFALSAFIAGIAGCLIGFSRGQLSAESFTVMAGLQLLAVAYLGGITTIGGSLVAGLIGPLGISYVLMRTWLDLGEYYELVLGLALVLTAILNPVGIAGAVRHQVEFVRRKLRRPATSPPIDAPRREEEASHV</sequence>
<feature type="transmembrane region" description="Helical" evidence="6">
    <location>
        <begin position="155"/>
        <end position="172"/>
    </location>
</feature>
<feature type="transmembrane region" description="Helical" evidence="6">
    <location>
        <begin position="325"/>
        <end position="342"/>
    </location>
</feature>
<feature type="transmembrane region" description="Helical" evidence="6">
    <location>
        <begin position="348"/>
        <end position="366"/>
    </location>
</feature>
<dbReference type="PANTHER" id="PTHR30482">
    <property type="entry name" value="HIGH-AFFINITY BRANCHED-CHAIN AMINO ACID TRANSPORT SYSTEM PERMEASE"/>
    <property type="match status" value="1"/>
</dbReference>
<dbReference type="GO" id="GO:0005886">
    <property type="term" value="C:plasma membrane"/>
    <property type="evidence" value="ECO:0007669"/>
    <property type="project" value="UniProtKB-SubCell"/>
</dbReference>
<feature type="transmembrane region" description="Helical" evidence="6">
    <location>
        <begin position="530"/>
        <end position="549"/>
    </location>
</feature>
<feature type="transmembrane region" description="Helical" evidence="6">
    <location>
        <begin position="6"/>
        <end position="28"/>
    </location>
</feature>
<feature type="transmembrane region" description="Helical" evidence="6">
    <location>
        <begin position="73"/>
        <end position="97"/>
    </location>
</feature>
<keyword evidence="8" id="KW-1185">Reference proteome</keyword>
<dbReference type="CDD" id="cd06582">
    <property type="entry name" value="TM_PBP1_LivH_like"/>
    <property type="match status" value="1"/>
</dbReference>
<dbReference type="Pfam" id="PF02653">
    <property type="entry name" value="BPD_transp_2"/>
    <property type="match status" value="2"/>
</dbReference>
<evidence type="ECO:0008006" key="9">
    <source>
        <dbReference type="Google" id="ProtNLM"/>
    </source>
</evidence>
<keyword evidence="4 6" id="KW-1133">Transmembrane helix</keyword>
<dbReference type="PANTHER" id="PTHR30482:SF20">
    <property type="entry name" value="HIGH-AFFINITY BRANCHED-CHAIN AMINO ACID TRANSPORT SYSTEM PERMEASE PROTEIN LIVM"/>
    <property type="match status" value="1"/>
</dbReference>
<accession>A0A511DE52</accession>
<evidence type="ECO:0000313" key="8">
    <source>
        <dbReference type="Proteomes" id="UP000321685"/>
    </source>
</evidence>
<protein>
    <recommendedName>
        <fullName evidence="9">ABC transporter permease</fullName>
    </recommendedName>
</protein>
<evidence type="ECO:0000256" key="5">
    <source>
        <dbReference type="ARBA" id="ARBA00023136"/>
    </source>
</evidence>
<name>A0A511DE52_9PSEU</name>
<keyword evidence="5 6" id="KW-0472">Membrane</keyword>
<dbReference type="GO" id="GO:0015658">
    <property type="term" value="F:branched-chain amino acid transmembrane transporter activity"/>
    <property type="evidence" value="ECO:0007669"/>
    <property type="project" value="InterPro"/>
</dbReference>
<dbReference type="InterPro" id="IPR001851">
    <property type="entry name" value="ABC_transp_permease"/>
</dbReference>
<keyword evidence="3 6" id="KW-0812">Transmembrane</keyword>
<dbReference type="AlphaFoldDB" id="A0A511DE52"/>
<evidence type="ECO:0000256" key="2">
    <source>
        <dbReference type="ARBA" id="ARBA00022475"/>
    </source>
</evidence>
<evidence type="ECO:0000256" key="6">
    <source>
        <dbReference type="SAM" id="Phobius"/>
    </source>
</evidence>
<dbReference type="CDD" id="cd06581">
    <property type="entry name" value="TM_PBP1_LivM_like"/>
    <property type="match status" value="1"/>
</dbReference>
<dbReference type="EMBL" id="BJVJ01000015">
    <property type="protein sequence ID" value="GEL23065.1"/>
    <property type="molecule type" value="Genomic_DNA"/>
</dbReference>